<feature type="transmembrane region" description="Helical" evidence="5">
    <location>
        <begin position="241"/>
        <end position="269"/>
    </location>
</feature>
<comment type="subcellular location">
    <subcellularLocation>
        <location evidence="1">Membrane</location>
        <topology evidence="1">Multi-pass membrane protein</topology>
    </subcellularLocation>
</comment>
<feature type="transmembrane region" description="Helical" evidence="5">
    <location>
        <begin position="198"/>
        <end position="220"/>
    </location>
</feature>
<evidence type="ECO:0000256" key="3">
    <source>
        <dbReference type="ARBA" id="ARBA00022989"/>
    </source>
</evidence>
<dbReference type="InterPro" id="IPR052902">
    <property type="entry name" value="ABC-2_transporter"/>
</dbReference>
<dbReference type="RefSeq" id="WP_038477915.1">
    <property type="nucleotide sequence ID" value="NZ_CP003923.1"/>
</dbReference>
<dbReference type="OrthoDB" id="3078158at2"/>
<evidence type="ECO:0000313" key="7">
    <source>
        <dbReference type="EMBL" id="AIC93620.1"/>
    </source>
</evidence>
<name>A0A060LV07_9BACI</name>
<dbReference type="PANTHER" id="PTHR43027">
    <property type="entry name" value="DOXORUBICIN RESISTANCE ABC TRANSPORTER PERMEASE PROTEIN DRRC-RELATED"/>
    <property type="match status" value="1"/>
</dbReference>
<dbReference type="AlphaFoldDB" id="A0A060LV07"/>
<evidence type="ECO:0000259" key="6">
    <source>
        <dbReference type="Pfam" id="PF12698"/>
    </source>
</evidence>
<dbReference type="GO" id="GO:0016020">
    <property type="term" value="C:membrane"/>
    <property type="evidence" value="ECO:0007669"/>
    <property type="project" value="UniProtKB-SubCell"/>
</dbReference>
<feature type="domain" description="ABC-2 type transporter transmembrane" evidence="6">
    <location>
        <begin position="17"/>
        <end position="385"/>
    </location>
</feature>
<feature type="transmembrane region" description="Helical" evidence="5">
    <location>
        <begin position="275"/>
        <end position="299"/>
    </location>
</feature>
<dbReference type="PANTHER" id="PTHR43027:SF1">
    <property type="entry name" value="DOXORUBICIN RESISTANCE ABC TRANSPORTER PERMEASE PROTEIN DRRC-RELATED"/>
    <property type="match status" value="1"/>
</dbReference>
<keyword evidence="2 5" id="KW-0812">Transmembrane</keyword>
<keyword evidence="8" id="KW-1185">Reference proteome</keyword>
<gene>
    <name evidence="7" type="ORF">BleG1_1017</name>
</gene>
<feature type="transmembrane region" description="Helical" evidence="5">
    <location>
        <begin position="16"/>
        <end position="36"/>
    </location>
</feature>
<dbReference type="STRING" id="1246626.BleG1_1017"/>
<dbReference type="Pfam" id="PF12698">
    <property type="entry name" value="ABC2_membrane_3"/>
    <property type="match status" value="1"/>
</dbReference>
<sequence length="395" mass="44008">MSIFQKELKQLVNDKGALLSTLLLPFVSTMILGFALTNSFSSEVSFEEVSIAVVEGSTLEDDLQVASERFSISEDELLRLAIPDTLFAYMDSEIGVDYYSPDDDVVYKDYTAVIEMPKGYRLMLWHEQLGEEWSEDMESFQLFLNQEQRQHAMMVQMMTDSYMEQVYAHTELAENEEIAADFGNVVVQGNSPLTSFEYYTYGMGVLYVFFTAGLMANFAFTEKKGKIYGRLVLANIQPVNYLLAKFSTSCVIVFLQLVVLFGLSMLIFQITITNWLSFIAIAVVLCLTVGSVASLLVAIQFRANTEKVANVFMLLVVSILGFLGGSFFPSSNLSPLLNEIGQFTPNGLALQAFIQAGQGESIAHLSHSLIYLTSLSFVLFVFAWVVFPNKGGIES</sequence>
<feature type="transmembrane region" description="Helical" evidence="5">
    <location>
        <begin position="369"/>
        <end position="387"/>
    </location>
</feature>
<evidence type="ECO:0000256" key="4">
    <source>
        <dbReference type="ARBA" id="ARBA00023136"/>
    </source>
</evidence>
<protein>
    <recommendedName>
        <fullName evidence="6">ABC-2 type transporter transmembrane domain-containing protein</fullName>
    </recommendedName>
</protein>
<dbReference type="GO" id="GO:0140359">
    <property type="term" value="F:ABC-type transporter activity"/>
    <property type="evidence" value="ECO:0007669"/>
    <property type="project" value="InterPro"/>
</dbReference>
<evidence type="ECO:0000256" key="5">
    <source>
        <dbReference type="SAM" id="Phobius"/>
    </source>
</evidence>
<evidence type="ECO:0000256" key="2">
    <source>
        <dbReference type="ARBA" id="ARBA00022692"/>
    </source>
</evidence>
<dbReference type="PATRIC" id="fig|1246626.3.peg.1021"/>
<organism evidence="7 8">
    <name type="scientific">Shouchella lehensis G1</name>
    <dbReference type="NCBI Taxonomy" id="1246626"/>
    <lineage>
        <taxon>Bacteria</taxon>
        <taxon>Bacillati</taxon>
        <taxon>Bacillota</taxon>
        <taxon>Bacilli</taxon>
        <taxon>Bacillales</taxon>
        <taxon>Bacillaceae</taxon>
        <taxon>Shouchella</taxon>
    </lineage>
</organism>
<keyword evidence="4 5" id="KW-0472">Membrane</keyword>
<dbReference type="EMBL" id="CP003923">
    <property type="protein sequence ID" value="AIC93620.1"/>
    <property type="molecule type" value="Genomic_DNA"/>
</dbReference>
<dbReference type="KEGG" id="ble:BleG1_1017"/>
<dbReference type="HOGENOM" id="CLU_039483_0_4_9"/>
<proteinExistence type="predicted"/>
<evidence type="ECO:0000313" key="8">
    <source>
        <dbReference type="Proteomes" id="UP000027142"/>
    </source>
</evidence>
<accession>A0A060LV07</accession>
<evidence type="ECO:0000256" key="1">
    <source>
        <dbReference type="ARBA" id="ARBA00004141"/>
    </source>
</evidence>
<feature type="transmembrane region" description="Helical" evidence="5">
    <location>
        <begin position="311"/>
        <end position="328"/>
    </location>
</feature>
<reference evidence="7 8" key="1">
    <citation type="journal article" date="2014" name="Gene">
        <title>A comparative genomic analysis of the alkalitolerant soil bacterium Bacillus lehensis G1.</title>
        <authorList>
            <person name="Noor Y.M."/>
            <person name="Samsulrizal N.H."/>
            <person name="Jema'on N.A."/>
            <person name="Low K.O."/>
            <person name="Ramli A.N."/>
            <person name="Alias N.I."/>
            <person name="Damis S.I."/>
            <person name="Fuzi S.F."/>
            <person name="Isa M.N."/>
            <person name="Murad A.M."/>
            <person name="Raih M.F."/>
            <person name="Bakar F.D."/>
            <person name="Najimudin N."/>
            <person name="Mahadi N.M."/>
            <person name="Illias R.M."/>
        </authorList>
    </citation>
    <scope>NUCLEOTIDE SEQUENCE [LARGE SCALE GENOMIC DNA]</scope>
    <source>
        <strain evidence="7 8">G1</strain>
    </source>
</reference>
<dbReference type="InterPro" id="IPR013525">
    <property type="entry name" value="ABC2_TM"/>
</dbReference>
<dbReference type="eggNOG" id="COG0842">
    <property type="taxonomic scope" value="Bacteria"/>
</dbReference>
<dbReference type="Proteomes" id="UP000027142">
    <property type="component" value="Chromosome"/>
</dbReference>
<keyword evidence="3 5" id="KW-1133">Transmembrane helix</keyword>